<dbReference type="InParanoid" id="A0A067LU38"/>
<organism evidence="2 3">
    <name type="scientific">Botryobasidium botryosum (strain FD-172 SS1)</name>
    <dbReference type="NCBI Taxonomy" id="930990"/>
    <lineage>
        <taxon>Eukaryota</taxon>
        <taxon>Fungi</taxon>
        <taxon>Dikarya</taxon>
        <taxon>Basidiomycota</taxon>
        <taxon>Agaricomycotina</taxon>
        <taxon>Agaricomycetes</taxon>
        <taxon>Cantharellales</taxon>
        <taxon>Botryobasidiaceae</taxon>
        <taxon>Botryobasidium</taxon>
    </lineage>
</organism>
<dbReference type="AlphaFoldDB" id="A0A067LU38"/>
<reference evidence="3" key="1">
    <citation type="journal article" date="2014" name="Proc. Natl. Acad. Sci. U.S.A.">
        <title>Extensive sampling of basidiomycete genomes demonstrates inadequacy of the white-rot/brown-rot paradigm for wood decay fungi.</title>
        <authorList>
            <person name="Riley R."/>
            <person name="Salamov A.A."/>
            <person name="Brown D.W."/>
            <person name="Nagy L.G."/>
            <person name="Floudas D."/>
            <person name="Held B.W."/>
            <person name="Levasseur A."/>
            <person name="Lombard V."/>
            <person name="Morin E."/>
            <person name="Otillar R."/>
            <person name="Lindquist E.A."/>
            <person name="Sun H."/>
            <person name="LaButti K.M."/>
            <person name="Schmutz J."/>
            <person name="Jabbour D."/>
            <person name="Luo H."/>
            <person name="Baker S.E."/>
            <person name="Pisabarro A.G."/>
            <person name="Walton J.D."/>
            <person name="Blanchette R.A."/>
            <person name="Henrissat B."/>
            <person name="Martin F."/>
            <person name="Cullen D."/>
            <person name="Hibbett D.S."/>
            <person name="Grigoriev I.V."/>
        </authorList>
    </citation>
    <scope>NUCLEOTIDE SEQUENCE [LARGE SCALE GENOMIC DNA]</scope>
    <source>
        <strain evidence="3">FD-172 SS1</strain>
    </source>
</reference>
<dbReference type="EMBL" id="KL198195">
    <property type="protein sequence ID" value="KDQ05745.1"/>
    <property type="molecule type" value="Genomic_DNA"/>
</dbReference>
<dbReference type="Proteomes" id="UP000027195">
    <property type="component" value="Unassembled WGS sequence"/>
</dbReference>
<dbReference type="HOGENOM" id="CLU_1488769_0_0_1"/>
<name>A0A067LU38_BOTB1</name>
<proteinExistence type="predicted"/>
<evidence type="ECO:0000256" key="1">
    <source>
        <dbReference type="SAM" id="MobiDB-lite"/>
    </source>
</evidence>
<keyword evidence="3" id="KW-1185">Reference proteome</keyword>
<sequence>MDDSAISTTPAAILPEAASNDLVQDVLGSPDSLTSTLVGDDDGGLAAAFAANEAEVAAFVAGYAVDVAGEPTVDATWFEHVGPTVAVPIPFGTTPGFEEAVGNEVERLEALLPDHATGFDMDAVRVLARTRVREIVAQLLRGDDHVGSGDSSAENEFEAQGSSDGEGIVVISDEEGMFVMD</sequence>
<accession>A0A067LU38</accession>
<evidence type="ECO:0000313" key="2">
    <source>
        <dbReference type="EMBL" id="KDQ05745.1"/>
    </source>
</evidence>
<protein>
    <submittedName>
        <fullName evidence="2">Uncharacterized protein</fullName>
    </submittedName>
</protein>
<feature type="region of interest" description="Disordered" evidence="1">
    <location>
        <begin position="144"/>
        <end position="165"/>
    </location>
</feature>
<evidence type="ECO:0000313" key="3">
    <source>
        <dbReference type="Proteomes" id="UP000027195"/>
    </source>
</evidence>
<gene>
    <name evidence="2" type="ORF">BOTBODRAFT_299242</name>
</gene>